<dbReference type="InterPro" id="IPR013325">
    <property type="entry name" value="RNA_pol_sigma_r2"/>
</dbReference>
<dbReference type="Gene3D" id="1.10.1740.10">
    <property type="match status" value="1"/>
</dbReference>
<name>A0A1H7Y5R4_9BACT</name>
<feature type="domain" description="RNA polymerase sigma factor 70 region 4 type 2" evidence="6">
    <location>
        <begin position="121"/>
        <end position="173"/>
    </location>
</feature>
<dbReference type="InterPro" id="IPR036388">
    <property type="entry name" value="WH-like_DNA-bd_sf"/>
</dbReference>
<evidence type="ECO:0000256" key="2">
    <source>
        <dbReference type="ARBA" id="ARBA00023015"/>
    </source>
</evidence>
<proteinExistence type="inferred from homology"/>
<dbReference type="Pfam" id="PF04542">
    <property type="entry name" value="Sigma70_r2"/>
    <property type="match status" value="1"/>
</dbReference>
<keyword evidence="4" id="KW-0804">Transcription</keyword>
<organism evidence="7 8">
    <name type="scientific">Chitinophaga rupis</name>
    <dbReference type="NCBI Taxonomy" id="573321"/>
    <lineage>
        <taxon>Bacteria</taxon>
        <taxon>Pseudomonadati</taxon>
        <taxon>Bacteroidota</taxon>
        <taxon>Chitinophagia</taxon>
        <taxon>Chitinophagales</taxon>
        <taxon>Chitinophagaceae</taxon>
        <taxon>Chitinophaga</taxon>
    </lineage>
</organism>
<keyword evidence="2" id="KW-0805">Transcription regulation</keyword>
<dbReference type="Pfam" id="PF08281">
    <property type="entry name" value="Sigma70_r4_2"/>
    <property type="match status" value="1"/>
</dbReference>
<gene>
    <name evidence="7" type="ORF">SAMN04488505_104303</name>
</gene>
<dbReference type="SUPFAM" id="SSF88659">
    <property type="entry name" value="Sigma3 and sigma4 domains of RNA polymerase sigma factors"/>
    <property type="match status" value="1"/>
</dbReference>
<protein>
    <submittedName>
        <fullName evidence="7">RNA polymerase sigma-70 factor, ECF subfamily</fullName>
    </submittedName>
</protein>
<keyword evidence="3" id="KW-0731">Sigma factor</keyword>
<evidence type="ECO:0000259" key="5">
    <source>
        <dbReference type="Pfam" id="PF04542"/>
    </source>
</evidence>
<dbReference type="InterPro" id="IPR013249">
    <property type="entry name" value="RNA_pol_sigma70_r4_t2"/>
</dbReference>
<dbReference type="AlphaFoldDB" id="A0A1H7Y5R4"/>
<feature type="domain" description="RNA polymerase sigma-70 region 2" evidence="5">
    <location>
        <begin position="27"/>
        <end position="93"/>
    </location>
</feature>
<sequence>MGGLHTFDDLKLLSLLQNGNASAFDVLYNRYWDRVLSLAYRKTGDLMEAENIVQDVFVSLWKRRESLKINGDFANYLFISIKYRVLKVLAKRASSRSVDLEQVSGLLGDSPQEYLEFEEIRERLEMIVSKLPEKSRLVYQLKNEDKSYKEIAAALNLSEKAVDAHLLRARRKLRIELGSFLGGFLL</sequence>
<evidence type="ECO:0000259" key="6">
    <source>
        <dbReference type="Pfam" id="PF08281"/>
    </source>
</evidence>
<keyword evidence="8" id="KW-1185">Reference proteome</keyword>
<dbReference type="PANTHER" id="PTHR43133:SF46">
    <property type="entry name" value="RNA POLYMERASE SIGMA-70 FACTOR ECF SUBFAMILY"/>
    <property type="match status" value="1"/>
</dbReference>
<dbReference type="OrthoDB" id="1097528at2"/>
<dbReference type="CDD" id="cd06171">
    <property type="entry name" value="Sigma70_r4"/>
    <property type="match status" value="1"/>
</dbReference>
<evidence type="ECO:0000313" key="8">
    <source>
        <dbReference type="Proteomes" id="UP000198984"/>
    </source>
</evidence>
<dbReference type="InterPro" id="IPR013324">
    <property type="entry name" value="RNA_pol_sigma_r3/r4-like"/>
</dbReference>
<reference evidence="7 8" key="1">
    <citation type="submission" date="2016-10" db="EMBL/GenBank/DDBJ databases">
        <authorList>
            <person name="de Groot N.N."/>
        </authorList>
    </citation>
    <scope>NUCLEOTIDE SEQUENCE [LARGE SCALE GENOMIC DNA]</scope>
    <source>
        <strain evidence="7 8">DSM 21039</strain>
    </source>
</reference>
<comment type="similarity">
    <text evidence="1">Belongs to the sigma-70 factor family. ECF subfamily.</text>
</comment>
<dbReference type="GO" id="GO:0016987">
    <property type="term" value="F:sigma factor activity"/>
    <property type="evidence" value="ECO:0007669"/>
    <property type="project" value="UniProtKB-KW"/>
</dbReference>
<dbReference type="RefSeq" id="WP_089915119.1">
    <property type="nucleotide sequence ID" value="NZ_FOBB01000004.1"/>
</dbReference>
<dbReference type="Gene3D" id="1.10.10.10">
    <property type="entry name" value="Winged helix-like DNA-binding domain superfamily/Winged helix DNA-binding domain"/>
    <property type="match status" value="1"/>
</dbReference>
<dbReference type="EMBL" id="FOBB01000004">
    <property type="protein sequence ID" value="SEM40648.1"/>
    <property type="molecule type" value="Genomic_DNA"/>
</dbReference>
<dbReference type="NCBIfam" id="TIGR02937">
    <property type="entry name" value="sigma70-ECF"/>
    <property type="match status" value="1"/>
</dbReference>
<dbReference type="InterPro" id="IPR039425">
    <property type="entry name" value="RNA_pol_sigma-70-like"/>
</dbReference>
<evidence type="ECO:0000256" key="4">
    <source>
        <dbReference type="ARBA" id="ARBA00023163"/>
    </source>
</evidence>
<evidence type="ECO:0000256" key="3">
    <source>
        <dbReference type="ARBA" id="ARBA00023082"/>
    </source>
</evidence>
<dbReference type="InterPro" id="IPR014284">
    <property type="entry name" value="RNA_pol_sigma-70_dom"/>
</dbReference>
<dbReference type="Proteomes" id="UP000198984">
    <property type="component" value="Unassembled WGS sequence"/>
</dbReference>
<evidence type="ECO:0000313" key="7">
    <source>
        <dbReference type="EMBL" id="SEM40648.1"/>
    </source>
</evidence>
<dbReference type="STRING" id="573321.SAMN04488505_104303"/>
<evidence type="ECO:0000256" key="1">
    <source>
        <dbReference type="ARBA" id="ARBA00010641"/>
    </source>
</evidence>
<dbReference type="PANTHER" id="PTHR43133">
    <property type="entry name" value="RNA POLYMERASE ECF-TYPE SIGMA FACTO"/>
    <property type="match status" value="1"/>
</dbReference>
<dbReference type="SUPFAM" id="SSF88946">
    <property type="entry name" value="Sigma2 domain of RNA polymerase sigma factors"/>
    <property type="match status" value="1"/>
</dbReference>
<dbReference type="InterPro" id="IPR007627">
    <property type="entry name" value="RNA_pol_sigma70_r2"/>
</dbReference>
<dbReference type="GO" id="GO:0006352">
    <property type="term" value="P:DNA-templated transcription initiation"/>
    <property type="evidence" value="ECO:0007669"/>
    <property type="project" value="InterPro"/>
</dbReference>
<accession>A0A1H7Y5R4</accession>
<dbReference type="GO" id="GO:0003677">
    <property type="term" value="F:DNA binding"/>
    <property type="evidence" value="ECO:0007669"/>
    <property type="project" value="InterPro"/>
</dbReference>